<proteinExistence type="inferred from homology"/>
<dbReference type="HAMAP" id="MF_01808">
    <property type="entry name" value="Recomb_XerC_XerD"/>
    <property type="match status" value="1"/>
</dbReference>
<feature type="active site" evidence="9">
    <location>
        <position position="292"/>
    </location>
</feature>
<dbReference type="Pfam" id="PF02899">
    <property type="entry name" value="Phage_int_SAM_1"/>
    <property type="match status" value="1"/>
</dbReference>
<gene>
    <name evidence="9" type="primary">xerC</name>
    <name evidence="12" type="ORF">HN018_03025</name>
</gene>
<dbReference type="KEGG" id="lck:HN018_03025"/>
<dbReference type="InterPro" id="IPR011010">
    <property type="entry name" value="DNA_brk_join_enz"/>
</dbReference>
<evidence type="ECO:0000256" key="1">
    <source>
        <dbReference type="ARBA" id="ARBA00004496"/>
    </source>
</evidence>
<dbReference type="PROSITE" id="PS51900">
    <property type="entry name" value="CB"/>
    <property type="match status" value="1"/>
</dbReference>
<dbReference type="GO" id="GO:0051301">
    <property type="term" value="P:cell division"/>
    <property type="evidence" value="ECO:0007669"/>
    <property type="project" value="UniProtKB-KW"/>
</dbReference>
<evidence type="ECO:0000256" key="2">
    <source>
        <dbReference type="ARBA" id="ARBA00022490"/>
    </source>
</evidence>
<dbReference type="RefSeq" id="WP_171836442.1">
    <property type="nucleotide sequence ID" value="NZ_CP053708.1"/>
</dbReference>
<dbReference type="Gene3D" id="1.10.443.10">
    <property type="entry name" value="Intergrase catalytic core"/>
    <property type="match status" value="1"/>
</dbReference>
<feature type="active site" evidence="9">
    <location>
        <position position="171"/>
    </location>
</feature>
<accession>A0A6M8HLD4</accession>
<dbReference type="Gene3D" id="1.10.150.130">
    <property type="match status" value="1"/>
</dbReference>
<dbReference type="PROSITE" id="PS51898">
    <property type="entry name" value="TYR_RECOMBINASE"/>
    <property type="match status" value="1"/>
</dbReference>
<dbReference type="PANTHER" id="PTHR30349:SF90">
    <property type="entry name" value="TYROSINE RECOMBINASE XERD"/>
    <property type="match status" value="1"/>
</dbReference>
<name>A0A6M8HLD4_9PROT</name>
<dbReference type="GO" id="GO:0006313">
    <property type="term" value="P:DNA transposition"/>
    <property type="evidence" value="ECO:0007669"/>
    <property type="project" value="UniProtKB-UniRule"/>
</dbReference>
<keyword evidence="4 9" id="KW-0159">Chromosome partition</keyword>
<keyword evidence="8 9" id="KW-0131">Cell cycle</keyword>
<evidence type="ECO:0000313" key="13">
    <source>
        <dbReference type="Proteomes" id="UP000500767"/>
    </source>
</evidence>
<evidence type="ECO:0000256" key="4">
    <source>
        <dbReference type="ARBA" id="ARBA00022829"/>
    </source>
</evidence>
<keyword evidence="6 9" id="KW-0238">DNA-binding</keyword>
<comment type="function">
    <text evidence="9">Site-specific tyrosine recombinase, which acts by catalyzing the cutting and rejoining of the recombining DNA molecules. The XerC-XerD complex is essential to convert dimers of the bacterial chromosome into monomers to permit their segregation at cell division. It also contributes to the segregational stability of plasmids.</text>
</comment>
<protein>
    <recommendedName>
        <fullName evidence="9">Tyrosine recombinase XerC</fullName>
    </recommendedName>
</protein>
<dbReference type="PANTHER" id="PTHR30349">
    <property type="entry name" value="PHAGE INTEGRASE-RELATED"/>
    <property type="match status" value="1"/>
</dbReference>
<dbReference type="GO" id="GO:0007059">
    <property type="term" value="P:chromosome segregation"/>
    <property type="evidence" value="ECO:0007669"/>
    <property type="project" value="UniProtKB-UniRule"/>
</dbReference>
<comment type="similarity">
    <text evidence="9">Belongs to the 'phage' integrase family. XerC subfamily.</text>
</comment>
<dbReference type="InterPro" id="IPR050090">
    <property type="entry name" value="Tyrosine_recombinase_XerCD"/>
</dbReference>
<organism evidence="12 13">
    <name type="scientific">Lichenicola cladoniae</name>
    <dbReference type="NCBI Taxonomy" id="1484109"/>
    <lineage>
        <taxon>Bacteria</taxon>
        <taxon>Pseudomonadati</taxon>
        <taxon>Pseudomonadota</taxon>
        <taxon>Alphaproteobacteria</taxon>
        <taxon>Acetobacterales</taxon>
        <taxon>Acetobacteraceae</taxon>
        <taxon>Lichenicola</taxon>
    </lineage>
</organism>
<comment type="subunit">
    <text evidence="9">Forms a cyclic heterotetrameric complex composed of two molecules of XerC and two molecules of XerD.</text>
</comment>
<dbReference type="SUPFAM" id="SSF47823">
    <property type="entry name" value="lambda integrase-like, N-terminal domain"/>
    <property type="match status" value="1"/>
</dbReference>
<keyword evidence="13" id="KW-1185">Reference proteome</keyword>
<feature type="domain" description="Core-binding (CB)" evidence="11">
    <location>
        <begin position="7"/>
        <end position="107"/>
    </location>
</feature>
<dbReference type="Proteomes" id="UP000500767">
    <property type="component" value="Chromosome"/>
</dbReference>
<dbReference type="InterPro" id="IPR004107">
    <property type="entry name" value="Integrase_SAM-like_N"/>
</dbReference>
<dbReference type="InterPro" id="IPR023009">
    <property type="entry name" value="Tyrosine_recombinase_XerC/XerD"/>
</dbReference>
<dbReference type="InterPro" id="IPR010998">
    <property type="entry name" value="Integrase_recombinase_N"/>
</dbReference>
<keyword evidence="3 9" id="KW-0132">Cell division</keyword>
<dbReference type="GO" id="GO:0003677">
    <property type="term" value="F:DNA binding"/>
    <property type="evidence" value="ECO:0007669"/>
    <property type="project" value="UniProtKB-UniRule"/>
</dbReference>
<evidence type="ECO:0000256" key="3">
    <source>
        <dbReference type="ARBA" id="ARBA00022618"/>
    </source>
</evidence>
<dbReference type="SUPFAM" id="SSF56349">
    <property type="entry name" value="DNA breaking-rejoining enzymes"/>
    <property type="match status" value="1"/>
</dbReference>
<dbReference type="AlphaFoldDB" id="A0A6M8HLD4"/>
<feature type="domain" description="Tyr recombinase" evidence="10">
    <location>
        <begin position="128"/>
        <end position="314"/>
    </location>
</feature>
<evidence type="ECO:0000259" key="10">
    <source>
        <dbReference type="PROSITE" id="PS51898"/>
    </source>
</evidence>
<feature type="active site" description="O-(3'-phospho-DNA)-tyrosine intermediate" evidence="9">
    <location>
        <position position="301"/>
    </location>
</feature>
<evidence type="ECO:0000256" key="8">
    <source>
        <dbReference type="ARBA" id="ARBA00023306"/>
    </source>
</evidence>
<dbReference type="InterPro" id="IPR002104">
    <property type="entry name" value="Integrase_catalytic"/>
</dbReference>
<keyword evidence="7 9" id="KW-0233">DNA recombination</keyword>
<feature type="active site" evidence="9">
    <location>
        <position position="266"/>
    </location>
</feature>
<feature type="active site" evidence="9">
    <location>
        <position position="269"/>
    </location>
</feature>
<evidence type="ECO:0000256" key="9">
    <source>
        <dbReference type="HAMAP-Rule" id="MF_01808"/>
    </source>
</evidence>
<dbReference type="EMBL" id="CP053708">
    <property type="protein sequence ID" value="QKE89157.1"/>
    <property type="molecule type" value="Genomic_DNA"/>
</dbReference>
<feature type="active site" evidence="9">
    <location>
        <position position="199"/>
    </location>
</feature>
<evidence type="ECO:0000256" key="5">
    <source>
        <dbReference type="ARBA" id="ARBA00022908"/>
    </source>
</evidence>
<evidence type="ECO:0000313" key="12">
    <source>
        <dbReference type="EMBL" id="QKE89157.1"/>
    </source>
</evidence>
<evidence type="ECO:0000256" key="7">
    <source>
        <dbReference type="ARBA" id="ARBA00023172"/>
    </source>
</evidence>
<dbReference type="GO" id="GO:0009037">
    <property type="term" value="F:tyrosine-based site-specific recombinase activity"/>
    <property type="evidence" value="ECO:0007669"/>
    <property type="project" value="UniProtKB-UniRule"/>
</dbReference>
<comment type="subcellular location">
    <subcellularLocation>
        <location evidence="1 9">Cytoplasm</location>
    </subcellularLocation>
</comment>
<dbReference type="InterPro" id="IPR044068">
    <property type="entry name" value="CB"/>
</dbReference>
<sequence length="336" mass="36333">MSPPPGPVGGELVQEFLDWLRDEKRSSPHTIEAYRGDLARFIGFLTMHLGSEPDLADLAGLRQADLRAWLADEARLAGMARDFSRDKANRTRVRRMSAMRSFYRHLSRRHGVDNAAPGLMASPRIRVPLPRPLPVPAALAVPDGIASLAHTTMAEGRDTALFTLLYGAGLRISEALSLDLRDLPRTIAGSGSVLRVRGKGNKERLVPLLPAVVSALGAWAAVHPAPSPDAPLFPGVRGGRLDAAVAQKAMRDYRRLAGLPEHATPHALRHSFATHLLEGGADLRSIQELLGHASLSSTQRYTLADEAHLMDVWRRTHPRSGMDVGEAGGATGESND</sequence>
<dbReference type="GO" id="GO:0005737">
    <property type="term" value="C:cytoplasm"/>
    <property type="evidence" value="ECO:0007669"/>
    <property type="project" value="UniProtKB-SubCell"/>
</dbReference>
<dbReference type="InterPro" id="IPR013762">
    <property type="entry name" value="Integrase-like_cat_sf"/>
</dbReference>
<dbReference type="Pfam" id="PF00589">
    <property type="entry name" value="Phage_integrase"/>
    <property type="match status" value="1"/>
</dbReference>
<reference evidence="12 13" key="1">
    <citation type="journal article" date="2014" name="World J. Microbiol. Biotechnol.">
        <title>Biodiversity and physiological characteristics of Antarctic and Arctic lichens-associated bacteria.</title>
        <authorList>
            <person name="Lee Y.M."/>
            <person name="Kim E.H."/>
            <person name="Lee H.K."/>
            <person name="Hong S.G."/>
        </authorList>
    </citation>
    <scope>NUCLEOTIDE SEQUENCE [LARGE SCALE GENOMIC DNA]</scope>
    <source>
        <strain evidence="12 13">PAMC 26569</strain>
    </source>
</reference>
<keyword evidence="5 9" id="KW-0229">DNA integration</keyword>
<evidence type="ECO:0000259" key="11">
    <source>
        <dbReference type="PROSITE" id="PS51900"/>
    </source>
</evidence>
<keyword evidence="2 9" id="KW-0963">Cytoplasm</keyword>
<evidence type="ECO:0000256" key="6">
    <source>
        <dbReference type="ARBA" id="ARBA00023125"/>
    </source>
</evidence>